<dbReference type="EMBL" id="WTVM01000004">
    <property type="protein sequence ID" value="NMG01622.1"/>
    <property type="molecule type" value="Genomic_DNA"/>
</dbReference>
<protein>
    <submittedName>
        <fullName evidence="2">Uncharacterized protein</fullName>
    </submittedName>
</protein>
<gene>
    <name evidence="2" type="ORF">GPA21_01355</name>
</gene>
<proteinExistence type="predicted"/>
<evidence type="ECO:0000256" key="1">
    <source>
        <dbReference type="SAM" id="Phobius"/>
    </source>
</evidence>
<keyword evidence="1" id="KW-0472">Membrane</keyword>
<accession>A0A972FAH6</accession>
<evidence type="ECO:0000313" key="3">
    <source>
        <dbReference type="Proteomes" id="UP000599523"/>
    </source>
</evidence>
<dbReference type="RefSeq" id="WP_168986414.1">
    <property type="nucleotide sequence ID" value="NZ_CAWPHM010000275.1"/>
</dbReference>
<dbReference type="AlphaFoldDB" id="A0A972FAH6"/>
<dbReference type="Proteomes" id="UP000599523">
    <property type="component" value="Unassembled WGS sequence"/>
</dbReference>
<organism evidence="2 3">
    <name type="scientific">Azoarcus taiwanensis</name>
    <dbReference type="NCBI Taxonomy" id="666964"/>
    <lineage>
        <taxon>Bacteria</taxon>
        <taxon>Pseudomonadati</taxon>
        <taxon>Pseudomonadota</taxon>
        <taxon>Betaproteobacteria</taxon>
        <taxon>Rhodocyclales</taxon>
        <taxon>Zoogloeaceae</taxon>
        <taxon>Azoarcus</taxon>
    </lineage>
</organism>
<keyword evidence="1" id="KW-1133">Transmembrane helix</keyword>
<keyword evidence="1" id="KW-0812">Transmembrane</keyword>
<name>A0A972FAH6_9RHOO</name>
<sequence>MKHDDPIPAALTTCIGLLSLPIAFQLAATVAHRMPEGFWLLMVLSIWASLAVGLLTLAFFVRAAIALIFRKRVQRGWASSQWRVLG</sequence>
<feature type="transmembrane region" description="Helical" evidence="1">
    <location>
        <begin position="37"/>
        <end position="65"/>
    </location>
</feature>
<comment type="caution">
    <text evidence="2">The sequence shown here is derived from an EMBL/GenBank/DDBJ whole genome shotgun (WGS) entry which is preliminary data.</text>
</comment>
<evidence type="ECO:0000313" key="2">
    <source>
        <dbReference type="EMBL" id="NMG01622.1"/>
    </source>
</evidence>
<reference evidence="2" key="1">
    <citation type="submission" date="2019-12" db="EMBL/GenBank/DDBJ databases">
        <title>Comparative genomics gives insights into the taxonomy of the Azoarcus-Aromatoleum group and reveals separate origins of nif in the plant-associated Azoarcus and non-plant-associated Aromatoleum sub-groups.</title>
        <authorList>
            <person name="Lafos M."/>
            <person name="Maluk M."/>
            <person name="Batista M."/>
            <person name="Junghare M."/>
            <person name="Carmona M."/>
            <person name="Faoro H."/>
            <person name="Cruz L.M."/>
            <person name="Battistoni F."/>
            <person name="De Souza E."/>
            <person name="Pedrosa F."/>
            <person name="Chen W.-M."/>
            <person name="Poole P.S."/>
            <person name="Dixon R.A."/>
            <person name="James E.K."/>
        </authorList>
    </citation>
    <scope>NUCLEOTIDE SEQUENCE</scope>
    <source>
        <strain evidence="2">NSC3</strain>
    </source>
</reference>
<keyword evidence="3" id="KW-1185">Reference proteome</keyword>